<evidence type="ECO:0000313" key="2">
    <source>
        <dbReference type="Proteomes" id="UP001404104"/>
    </source>
</evidence>
<dbReference type="RefSeq" id="WP_345864459.1">
    <property type="nucleotide sequence ID" value="NZ_JBDIMF010000003.1"/>
</dbReference>
<dbReference type="Proteomes" id="UP001404104">
    <property type="component" value="Unassembled WGS sequence"/>
</dbReference>
<dbReference type="Pfam" id="PF10098">
    <property type="entry name" value="DUF2336"/>
    <property type="match status" value="1"/>
</dbReference>
<protein>
    <submittedName>
        <fullName evidence="1">DUF2336 domain-containing protein</fullName>
    </submittedName>
</protein>
<dbReference type="EMBL" id="JBDIMF010000003">
    <property type="protein sequence ID" value="MEN2786659.1"/>
    <property type="molecule type" value="Genomic_DNA"/>
</dbReference>
<dbReference type="InterPro" id="IPR019285">
    <property type="entry name" value="DUF2336"/>
</dbReference>
<comment type="caution">
    <text evidence="1">The sequence shown here is derived from an EMBL/GenBank/DDBJ whole genome shotgun (WGS) entry which is preliminary data.</text>
</comment>
<gene>
    <name evidence="1" type="ORF">ABC969_09540</name>
</gene>
<organism evidence="1 2">
    <name type="scientific">Sphingomonas qilianensis</name>
    <dbReference type="NCBI Taxonomy" id="1736690"/>
    <lineage>
        <taxon>Bacteria</taxon>
        <taxon>Pseudomonadati</taxon>
        <taxon>Pseudomonadota</taxon>
        <taxon>Alphaproteobacteria</taxon>
        <taxon>Sphingomonadales</taxon>
        <taxon>Sphingomonadaceae</taxon>
        <taxon>Sphingomonas</taxon>
    </lineage>
</organism>
<accession>A0ABU9XS33</accession>
<keyword evidence="2" id="KW-1185">Reference proteome</keyword>
<proteinExistence type="predicted"/>
<evidence type="ECO:0000313" key="1">
    <source>
        <dbReference type="EMBL" id="MEN2786659.1"/>
    </source>
</evidence>
<name>A0ABU9XS33_9SPHN</name>
<reference evidence="1 2" key="1">
    <citation type="submission" date="2024-05" db="EMBL/GenBank/DDBJ databases">
        <authorList>
            <person name="Liu Q."/>
            <person name="Xin Y.-H."/>
        </authorList>
    </citation>
    <scope>NUCLEOTIDE SEQUENCE [LARGE SCALE GENOMIC DNA]</scope>
    <source>
        <strain evidence="1 2">CGMCC 1.15349</strain>
    </source>
</reference>
<sequence>MASSFRDTDDGVSAVPAALIARAATAPALAHARLTTAIDDFFLGEDGRLDDRLRAGVARSLAAIVAVTEGAIAAHAARLLTTRDAPELALRLAQPAVSLLGRLAEAGVLRDVALMREVIARARQEQIGDALPAEAPLRADYPSLLTRLANHSDRVVAGAARALFVAENRRRAIRDGGMASDLPAELHHRLVWWITAALRQRLDDVDDAALRDAALTDAASRVLAAHDEGEALEAAAMRLARVVAPSRGQLVDMLIEALGDRRLVMFTALLADSVAMDYDLVRDFVADPAGNQLLLALRALDLDRGTIARIGLALCEADPRRNLDAFAATLDDAMALQPDAAQAGLAALKMHPDLRAALLALGEAT</sequence>